<dbReference type="InterPro" id="IPR024163">
    <property type="entry name" value="Aerotolerance_reg_N"/>
</dbReference>
<accession>A0A9D5S8T1</accession>
<dbReference type="SUPFAM" id="SSF48452">
    <property type="entry name" value="TPR-like"/>
    <property type="match status" value="1"/>
</dbReference>
<proteinExistence type="predicted"/>
<feature type="repeat" description="TPR" evidence="5">
    <location>
        <begin position="361"/>
        <end position="394"/>
    </location>
</feature>
<dbReference type="InterPro" id="IPR002035">
    <property type="entry name" value="VWF_A"/>
</dbReference>
<dbReference type="SMART" id="SM00327">
    <property type="entry name" value="VWA"/>
    <property type="match status" value="1"/>
</dbReference>
<dbReference type="PROSITE" id="PS50293">
    <property type="entry name" value="TPR_REGION"/>
    <property type="match status" value="1"/>
</dbReference>
<dbReference type="EMBL" id="SUYC01000003">
    <property type="protein sequence ID" value="MBE6270076.1"/>
    <property type="molecule type" value="Genomic_DNA"/>
</dbReference>
<evidence type="ECO:0000256" key="4">
    <source>
        <dbReference type="ARBA" id="ARBA00023136"/>
    </source>
</evidence>
<keyword evidence="2 7" id="KW-0812">Transmembrane</keyword>
<dbReference type="Proteomes" id="UP000806522">
    <property type="component" value="Unassembled WGS sequence"/>
</dbReference>
<feature type="repeat" description="TPR" evidence="5">
    <location>
        <begin position="395"/>
        <end position="428"/>
    </location>
</feature>
<dbReference type="InterPro" id="IPR036465">
    <property type="entry name" value="vWFA_dom_sf"/>
</dbReference>
<feature type="transmembrane region" description="Helical" evidence="7">
    <location>
        <begin position="6"/>
        <end position="26"/>
    </location>
</feature>
<dbReference type="Pfam" id="PF07584">
    <property type="entry name" value="BatA"/>
    <property type="match status" value="1"/>
</dbReference>
<gene>
    <name evidence="9" type="ORF">E7101_03890</name>
</gene>
<evidence type="ECO:0000256" key="7">
    <source>
        <dbReference type="SAM" id="Phobius"/>
    </source>
</evidence>
<dbReference type="InterPro" id="IPR011990">
    <property type="entry name" value="TPR-like_helical_dom_sf"/>
</dbReference>
<dbReference type="SUPFAM" id="SSF53300">
    <property type="entry name" value="vWA-like"/>
    <property type="match status" value="1"/>
</dbReference>
<evidence type="ECO:0000256" key="2">
    <source>
        <dbReference type="ARBA" id="ARBA00022692"/>
    </source>
</evidence>
<feature type="repeat" description="TPR" evidence="5">
    <location>
        <begin position="432"/>
        <end position="465"/>
    </location>
</feature>
<keyword evidence="1" id="KW-1003">Cell membrane</keyword>
<dbReference type="Gene3D" id="1.25.40.10">
    <property type="entry name" value="Tetratricopeptide repeat domain"/>
    <property type="match status" value="2"/>
</dbReference>
<name>A0A9D5S8T1_XYLRU</name>
<reference evidence="9" key="1">
    <citation type="submission" date="2019-04" db="EMBL/GenBank/DDBJ databases">
        <title>Evolution of Biomass-Degrading Anaerobic Consortia Revealed by Metagenomics.</title>
        <authorList>
            <person name="Peng X."/>
        </authorList>
    </citation>
    <scope>NUCLEOTIDE SEQUENCE</scope>
    <source>
        <strain evidence="9">SIG140</strain>
    </source>
</reference>
<keyword evidence="4 7" id="KW-0472">Membrane</keyword>
<keyword evidence="3 7" id="KW-1133">Transmembrane helix</keyword>
<feature type="compositionally biased region" description="Basic and acidic residues" evidence="6">
    <location>
        <begin position="492"/>
        <end position="518"/>
    </location>
</feature>
<dbReference type="Pfam" id="PF13519">
    <property type="entry name" value="VWA_2"/>
    <property type="match status" value="1"/>
</dbReference>
<dbReference type="Gene3D" id="3.40.50.410">
    <property type="entry name" value="von Willebrand factor, type A domain"/>
    <property type="match status" value="1"/>
</dbReference>
<sequence>MFRFADPIYLYLLAVIPVLALIRFLTYRNQKKRLRKFGDPKLLRSLMPDVSRFRPAVKFWMLQAALALLIVMLARPQFGTKISNEQRVGIETIIAMDISNSMLAEDIVPSRLDRSKMMVENLVDHFTNDKIGLIVFAGDAFVQLPITSDYVSAKMFLSSIDPSMMATQGTDIARAIDMASHSFTQEEGIGKAIIVITDGEDHEGGALEAAEAAKKAGMRVYVLGVGSTQGAPIPIPGTGDYMKDNTGNTVMSALNEDMCRQVAQAGGGAYIHVENNSAAQDQLDNELNKLSKKETTSTVYSEFDEQFQAVAILALLLLILEICIYDRRSPLLKRLSLFGSKKKVATMLLLLVAMTASAQTDRQYIREGNKQFRVGQYDKAEVSYRKAVEKNPKNPQAAYNLGNALMAQKKDSAAVQQFEQATRIETNPLRKAAAYHNMGVICQTHKMYGEAIEAYKNALRLNPNDNETRYNLVLCQRQKKKQDQNQQQNQNNKDDQKKDNQKKDDQKDQNKDKKDDKQQQQQQKPQMSKDNAEQLLNAAIQNEKMTQDKMKKQQQKPQRRNVLKNW</sequence>
<evidence type="ECO:0000256" key="6">
    <source>
        <dbReference type="SAM" id="MobiDB-lite"/>
    </source>
</evidence>
<evidence type="ECO:0000313" key="10">
    <source>
        <dbReference type="Proteomes" id="UP000806522"/>
    </source>
</evidence>
<feature type="compositionally biased region" description="Basic residues" evidence="6">
    <location>
        <begin position="552"/>
        <end position="566"/>
    </location>
</feature>
<dbReference type="Pfam" id="PF00515">
    <property type="entry name" value="TPR_1"/>
    <property type="match status" value="1"/>
</dbReference>
<evidence type="ECO:0000259" key="8">
    <source>
        <dbReference type="PROSITE" id="PS50234"/>
    </source>
</evidence>
<evidence type="ECO:0000256" key="3">
    <source>
        <dbReference type="ARBA" id="ARBA00022989"/>
    </source>
</evidence>
<dbReference type="PROSITE" id="PS50234">
    <property type="entry name" value="VWFA"/>
    <property type="match status" value="1"/>
</dbReference>
<protein>
    <submittedName>
        <fullName evidence="9">VWA domain-containing protein</fullName>
    </submittedName>
</protein>
<dbReference type="Pfam" id="PF13432">
    <property type="entry name" value="TPR_16"/>
    <property type="match status" value="1"/>
</dbReference>
<feature type="region of interest" description="Disordered" evidence="6">
    <location>
        <begin position="478"/>
        <end position="566"/>
    </location>
</feature>
<evidence type="ECO:0000256" key="1">
    <source>
        <dbReference type="ARBA" id="ARBA00022475"/>
    </source>
</evidence>
<dbReference type="InterPro" id="IPR050768">
    <property type="entry name" value="UPF0353/GerABKA_families"/>
</dbReference>
<dbReference type="PANTHER" id="PTHR22550">
    <property type="entry name" value="SPORE GERMINATION PROTEIN"/>
    <property type="match status" value="1"/>
</dbReference>
<dbReference type="PANTHER" id="PTHR22550:SF5">
    <property type="entry name" value="LEUCINE ZIPPER PROTEIN 4"/>
    <property type="match status" value="1"/>
</dbReference>
<feature type="transmembrane region" description="Helical" evidence="7">
    <location>
        <begin position="56"/>
        <end position="74"/>
    </location>
</feature>
<evidence type="ECO:0000256" key="5">
    <source>
        <dbReference type="PROSITE-ProRule" id="PRU00339"/>
    </source>
</evidence>
<comment type="caution">
    <text evidence="9">The sequence shown here is derived from an EMBL/GenBank/DDBJ whole genome shotgun (WGS) entry which is preliminary data.</text>
</comment>
<organism evidence="9 10">
    <name type="scientific">Xylanibacter ruminicola</name>
    <name type="common">Prevotella ruminicola</name>
    <dbReference type="NCBI Taxonomy" id="839"/>
    <lineage>
        <taxon>Bacteria</taxon>
        <taxon>Pseudomonadati</taxon>
        <taxon>Bacteroidota</taxon>
        <taxon>Bacteroidia</taxon>
        <taxon>Bacteroidales</taxon>
        <taxon>Prevotellaceae</taxon>
        <taxon>Xylanibacter</taxon>
    </lineage>
</organism>
<keyword evidence="5" id="KW-0802">TPR repeat</keyword>
<feature type="domain" description="VWFA" evidence="8">
    <location>
        <begin position="91"/>
        <end position="290"/>
    </location>
</feature>
<dbReference type="AlphaFoldDB" id="A0A9D5S8T1"/>
<dbReference type="InterPro" id="IPR019734">
    <property type="entry name" value="TPR_rpt"/>
</dbReference>
<dbReference type="PROSITE" id="PS50005">
    <property type="entry name" value="TPR"/>
    <property type="match status" value="3"/>
</dbReference>
<dbReference type="SMART" id="SM00028">
    <property type="entry name" value="TPR"/>
    <property type="match status" value="3"/>
</dbReference>
<evidence type="ECO:0000313" key="9">
    <source>
        <dbReference type="EMBL" id="MBE6270076.1"/>
    </source>
</evidence>